<reference evidence="3" key="1">
    <citation type="submission" date="2017-01" db="EMBL/GenBank/DDBJ databases">
        <authorList>
            <person name="Varghese N."/>
            <person name="Submissions S."/>
        </authorList>
    </citation>
    <scope>NUCLEOTIDE SEQUENCE [LARGE SCALE GENOMIC DNA]</scope>
    <source>
        <strain evidence="3">DSM 23145</strain>
    </source>
</reference>
<dbReference type="PANTHER" id="PTHR36973:SF4">
    <property type="entry name" value="NODULATION PROTEIN"/>
    <property type="match status" value="1"/>
</dbReference>
<dbReference type="SUPFAM" id="SSF53335">
    <property type="entry name" value="S-adenosyl-L-methionine-dependent methyltransferases"/>
    <property type="match status" value="1"/>
</dbReference>
<dbReference type="PANTHER" id="PTHR36973">
    <property type="entry name" value="SLL1456 PROTEIN-RELATED"/>
    <property type="match status" value="1"/>
</dbReference>
<dbReference type="GO" id="GO:0032259">
    <property type="term" value="P:methylation"/>
    <property type="evidence" value="ECO:0007669"/>
    <property type="project" value="UniProtKB-KW"/>
</dbReference>
<dbReference type="GO" id="GO:0008171">
    <property type="term" value="F:O-methyltransferase activity"/>
    <property type="evidence" value="ECO:0007669"/>
    <property type="project" value="TreeGrafter"/>
</dbReference>
<sequence length="268" mass="31755">MSIYHIITNQLQFITPRFYKERYFKNLKNLTKDNYSQKNIEPELMWIKDFLNADSVMLDIGSNNGSFLYQLEGKLSPKNLYAFEPNEKLYNRLRRIFPKIKSFCIALSDQNGTAAFKIPIIKGKNYDSRGTLQIGYREEDEEKHVLHQVKMLTLDDWQKSENLTKINFIKIDVEGNEMKTLEGAKQVIAKFRPTLMVEMEQRHHSEPIWDLITQIESWEYAAYFLNRTTFNLERLNENIILEQNNNRLINKTAYINNIIFVPNPPKTF</sequence>
<dbReference type="EMBL" id="FTOI01000006">
    <property type="protein sequence ID" value="SIS76344.1"/>
    <property type="molecule type" value="Genomic_DNA"/>
</dbReference>
<dbReference type="AlphaFoldDB" id="A0A1N7LRC8"/>
<dbReference type="OrthoDB" id="9812600at2"/>
<evidence type="ECO:0000313" key="3">
    <source>
        <dbReference type="Proteomes" id="UP000185839"/>
    </source>
</evidence>
<evidence type="ECO:0000259" key="1">
    <source>
        <dbReference type="Pfam" id="PF05050"/>
    </source>
</evidence>
<dbReference type="STRING" id="713588.SAMN05421789_10615"/>
<dbReference type="InterPro" id="IPR029063">
    <property type="entry name" value="SAM-dependent_MTases_sf"/>
</dbReference>
<keyword evidence="3" id="KW-1185">Reference proteome</keyword>
<keyword evidence="2" id="KW-0808">Transferase</keyword>
<dbReference type="Pfam" id="PF05050">
    <property type="entry name" value="Methyltransf_21"/>
    <property type="match status" value="1"/>
</dbReference>
<keyword evidence="2" id="KW-0489">Methyltransferase</keyword>
<organism evidence="2 3">
    <name type="scientific">Kaistella chaponensis</name>
    <dbReference type="NCBI Taxonomy" id="713588"/>
    <lineage>
        <taxon>Bacteria</taxon>
        <taxon>Pseudomonadati</taxon>
        <taxon>Bacteroidota</taxon>
        <taxon>Flavobacteriia</taxon>
        <taxon>Flavobacteriales</taxon>
        <taxon>Weeksellaceae</taxon>
        <taxon>Chryseobacterium group</taxon>
        <taxon>Kaistella</taxon>
    </lineage>
</organism>
<dbReference type="Gene3D" id="3.40.50.150">
    <property type="entry name" value="Vaccinia Virus protein VP39"/>
    <property type="match status" value="1"/>
</dbReference>
<dbReference type="RefSeq" id="WP_076386885.1">
    <property type="nucleotide sequence ID" value="NZ_FTOI01000006.1"/>
</dbReference>
<dbReference type="InterPro" id="IPR053188">
    <property type="entry name" value="FkbM_Methyltransferase"/>
</dbReference>
<protein>
    <submittedName>
        <fullName evidence="2">Methyltransferase, FkbM family</fullName>
    </submittedName>
</protein>
<gene>
    <name evidence="2" type="ORF">SAMN05421789_10615</name>
</gene>
<name>A0A1N7LRC8_9FLAO</name>
<dbReference type="NCBIfam" id="TIGR01444">
    <property type="entry name" value="fkbM_fam"/>
    <property type="match status" value="1"/>
</dbReference>
<feature type="domain" description="Methyltransferase FkbM" evidence="1">
    <location>
        <begin position="59"/>
        <end position="205"/>
    </location>
</feature>
<dbReference type="Proteomes" id="UP000185839">
    <property type="component" value="Unassembled WGS sequence"/>
</dbReference>
<accession>A0A1N7LRC8</accession>
<dbReference type="InterPro" id="IPR006342">
    <property type="entry name" value="FkbM_mtfrase"/>
</dbReference>
<evidence type="ECO:0000313" key="2">
    <source>
        <dbReference type="EMBL" id="SIS76344.1"/>
    </source>
</evidence>
<proteinExistence type="predicted"/>